<comment type="caution">
    <text evidence="1">The sequence shown here is derived from an EMBL/GenBank/DDBJ whole genome shotgun (WGS) entry which is preliminary data.</text>
</comment>
<dbReference type="Proteomes" id="UP000646478">
    <property type="component" value="Unassembled WGS sequence"/>
</dbReference>
<reference evidence="1" key="2">
    <citation type="submission" date="2020-09" db="EMBL/GenBank/DDBJ databases">
        <authorList>
            <person name="Sun Q."/>
            <person name="Zhou Y."/>
        </authorList>
    </citation>
    <scope>NUCLEOTIDE SEQUENCE</scope>
    <source>
        <strain evidence="1">CGMCC 1.15082</strain>
    </source>
</reference>
<proteinExistence type="predicted"/>
<keyword evidence="2" id="KW-1185">Reference proteome</keyword>
<accession>A0A916WIA4</accession>
<name>A0A916WIA4_9HYPH</name>
<gene>
    <name evidence="1" type="ORF">GCM10011491_30230</name>
</gene>
<protein>
    <submittedName>
        <fullName evidence="1">Uncharacterized protein</fullName>
    </submittedName>
</protein>
<reference evidence="1" key="1">
    <citation type="journal article" date="2014" name="Int. J. Syst. Evol. Microbiol.">
        <title>Complete genome sequence of Corynebacterium casei LMG S-19264T (=DSM 44701T), isolated from a smear-ripened cheese.</title>
        <authorList>
            <consortium name="US DOE Joint Genome Institute (JGI-PGF)"/>
            <person name="Walter F."/>
            <person name="Albersmeier A."/>
            <person name="Kalinowski J."/>
            <person name="Ruckert C."/>
        </authorList>
    </citation>
    <scope>NUCLEOTIDE SEQUENCE</scope>
    <source>
        <strain evidence="1">CGMCC 1.15082</strain>
    </source>
</reference>
<evidence type="ECO:0000313" key="1">
    <source>
        <dbReference type="EMBL" id="GGA99928.1"/>
    </source>
</evidence>
<dbReference type="AlphaFoldDB" id="A0A916WIA4"/>
<evidence type="ECO:0000313" key="2">
    <source>
        <dbReference type="Proteomes" id="UP000646478"/>
    </source>
</evidence>
<organism evidence="1 2">
    <name type="scientific">Brucella endophytica</name>
    <dbReference type="NCBI Taxonomy" id="1963359"/>
    <lineage>
        <taxon>Bacteria</taxon>
        <taxon>Pseudomonadati</taxon>
        <taxon>Pseudomonadota</taxon>
        <taxon>Alphaproteobacteria</taxon>
        <taxon>Hyphomicrobiales</taxon>
        <taxon>Brucellaceae</taxon>
        <taxon>Brucella/Ochrobactrum group</taxon>
        <taxon>Brucella</taxon>
    </lineage>
</organism>
<sequence length="96" mass="10098">MMRIEIKGKVPSDPRNRVLAIEAATRAICERAGADPSDGIMMLLTAAAHLVSQYSGKSAQDQITVLATALGSATVAADDFFKIRAVPAVLAQKEGE</sequence>
<dbReference type="EMBL" id="BMHH01000013">
    <property type="protein sequence ID" value="GGA99928.1"/>
    <property type="molecule type" value="Genomic_DNA"/>
</dbReference>